<dbReference type="Proteomes" id="UP000179129">
    <property type="component" value="Unassembled WGS sequence"/>
</dbReference>
<evidence type="ECO:0000313" key="1">
    <source>
        <dbReference type="EMBL" id="OGG02020.1"/>
    </source>
</evidence>
<dbReference type="EMBL" id="MFIX01000199">
    <property type="protein sequence ID" value="OGG02020.1"/>
    <property type="molecule type" value="Genomic_DNA"/>
</dbReference>
<evidence type="ECO:0000313" key="2">
    <source>
        <dbReference type="Proteomes" id="UP000179129"/>
    </source>
</evidence>
<accession>A0A1F5YP83</accession>
<dbReference type="STRING" id="1817867.A3F83_16725"/>
<name>A0A1F5YP83_9BACT</name>
<reference evidence="1 2" key="1">
    <citation type="journal article" date="2016" name="Nat. Commun.">
        <title>Thousands of microbial genomes shed light on interconnected biogeochemical processes in an aquifer system.</title>
        <authorList>
            <person name="Anantharaman K."/>
            <person name="Brown C.T."/>
            <person name="Hug L.A."/>
            <person name="Sharon I."/>
            <person name="Castelle C.J."/>
            <person name="Probst A.J."/>
            <person name="Thomas B.C."/>
            <person name="Singh A."/>
            <person name="Wilkins M.J."/>
            <person name="Karaoz U."/>
            <person name="Brodie E.L."/>
            <person name="Williams K.H."/>
            <person name="Hubbard S.S."/>
            <person name="Banfield J.F."/>
        </authorList>
    </citation>
    <scope>NUCLEOTIDE SEQUENCE [LARGE SCALE GENOMIC DNA]</scope>
</reference>
<dbReference type="AlphaFoldDB" id="A0A1F5YP83"/>
<protein>
    <submittedName>
        <fullName evidence="1">Uncharacterized protein</fullName>
    </submittedName>
</protein>
<comment type="caution">
    <text evidence="1">The sequence shown here is derived from an EMBL/GenBank/DDBJ whole genome shotgun (WGS) entry which is preliminary data.</text>
</comment>
<sequence length="168" mass="19459">MRIKNIILSILAGGSLAVGGSLAYRRRKRRLEETRRDRERMRQIVALALLELAGENTEGRVSASEIYFFVWIVERVARRHELDIPSFNFEAKQGMLTSSKLTFVLRQMLNERLVRLDGNYLTPEPQLHSILAGREMDKETALIIEETVAQWRADFPDEPLVRFGQLFK</sequence>
<gene>
    <name evidence="1" type="ORF">A3F83_16725</name>
</gene>
<proteinExistence type="predicted"/>
<organism evidence="1 2">
    <name type="scientific">Candidatus Glassbacteria bacterium RIFCSPLOWO2_12_FULL_58_11</name>
    <dbReference type="NCBI Taxonomy" id="1817867"/>
    <lineage>
        <taxon>Bacteria</taxon>
        <taxon>Candidatus Glassiibacteriota</taxon>
    </lineage>
</organism>